<proteinExistence type="predicted"/>
<dbReference type="VEuPathDB" id="FungiDB:FOZG_15219"/>
<dbReference type="AlphaFoldDB" id="A0A420UCE9"/>
<protein>
    <submittedName>
        <fullName evidence="1">Uncharacterized protein</fullName>
    </submittedName>
</protein>
<dbReference type="VEuPathDB" id="FungiDB:FOIG_11651"/>
<dbReference type="VEuPathDB" id="FungiDB:HZS61_011035"/>
<gene>
    <name evidence="1" type="ORF">BFJ68_g6460</name>
</gene>
<organism evidence="1 2">
    <name type="scientific">Fusarium oxysporum</name>
    <name type="common">Fusarium vascular wilt</name>
    <dbReference type="NCBI Taxonomy" id="5507"/>
    <lineage>
        <taxon>Eukaryota</taxon>
        <taxon>Fungi</taxon>
        <taxon>Dikarya</taxon>
        <taxon>Ascomycota</taxon>
        <taxon>Pezizomycotina</taxon>
        <taxon>Sordariomycetes</taxon>
        <taxon>Hypocreomycetidae</taxon>
        <taxon>Hypocreales</taxon>
        <taxon>Nectriaceae</taxon>
        <taxon>Fusarium</taxon>
        <taxon>Fusarium oxysporum species complex</taxon>
    </lineage>
</organism>
<dbReference type="VEuPathDB" id="FungiDB:FOXG_13501"/>
<evidence type="ECO:0000313" key="2">
    <source>
        <dbReference type="Proteomes" id="UP000285860"/>
    </source>
</evidence>
<reference evidence="1 2" key="1">
    <citation type="journal article" date="2018" name="Sci. Rep.">
        <title>Characterisation of pathogen-specific regions and novel effector candidates in Fusarium oxysporum f. sp. cepae.</title>
        <authorList>
            <person name="Armitage A.D."/>
            <person name="Taylor A."/>
            <person name="Sobczyk M.K."/>
            <person name="Baxter L."/>
            <person name="Greenfield B.P."/>
            <person name="Bates H.J."/>
            <person name="Wilson F."/>
            <person name="Jackson A.C."/>
            <person name="Ott S."/>
            <person name="Harrison R.J."/>
            <person name="Clarkson J.P."/>
        </authorList>
    </citation>
    <scope>NUCLEOTIDE SEQUENCE [LARGE SCALE GENOMIC DNA]</scope>
    <source>
        <strain evidence="1 2">Fo_A28</strain>
    </source>
</reference>
<accession>A0A420UCE9</accession>
<dbReference type="VEuPathDB" id="FungiDB:FOMG_09342"/>
<dbReference type="OrthoDB" id="4508730at2759"/>
<dbReference type="Proteomes" id="UP000285860">
    <property type="component" value="Unassembled WGS sequence"/>
</dbReference>
<dbReference type="EMBL" id="MRCY01000025">
    <property type="protein sequence ID" value="RKL14497.1"/>
    <property type="molecule type" value="Genomic_DNA"/>
</dbReference>
<sequence length="68" mass="8105">MHCVSEIKDALARAQSIDETPKPLKLGLMRMFKLWPIDNIKHCPYELAPTRYIEFDAPFYEWDNYSQE</sequence>
<name>A0A420UCE9_FUSOX</name>
<evidence type="ECO:0000313" key="1">
    <source>
        <dbReference type="EMBL" id="RKL14497.1"/>
    </source>
</evidence>
<comment type="caution">
    <text evidence="1">The sequence shown here is derived from an EMBL/GenBank/DDBJ whole genome shotgun (WGS) entry which is preliminary data.</text>
</comment>